<proteinExistence type="inferred from homology"/>
<protein>
    <recommendedName>
        <fullName evidence="1">Cytokinin riboside 5'-monophosphate phosphoribohydrolase</fullName>
        <ecNumber evidence="1">3.2.2.n1</ecNumber>
    </recommendedName>
</protein>
<dbReference type="PANTHER" id="PTHR43393">
    <property type="entry name" value="CYTOKININ RIBOSIDE 5'-MONOPHOSPHATE PHOSPHORIBOHYDROLASE"/>
    <property type="match status" value="1"/>
</dbReference>
<evidence type="ECO:0000313" key="3">
    <source>
        <dbReference type="Proteomes" id="UP000177707"/>
    </source>
</evidence>
<reference evidence="2 3" key="1">
    <citation type="journal article" date="2016" name="Nat. Commun.">
        <title>Thousands of microbial genomes shed light on interconnected biogeochemical processes in an aquifer system.</title>
        <authorList>
            <person name="Anantharaman K."/>
            <person name="Brown C.T."/>
            <person name="Hug L.A."/>
            <person name="Sharon I."/>
            <person name="Castelle C.J."/>
            <person name="Probst A.J."/>
            <person name="Thomas B.C."/>
            <person name="Singh A."/>
            <person name="Wilkins M.J."/>
            <person name="Karaoz U."/>
            <person name="Brodie E.L."/>
            <person name="Williams K.H."/>
            <person name="Hubbard S.S."/>
            <person name="Banfield J.F."/>
        </authorList>
    </citation>
    <scope>NUCLEOTIDE SEQUENCE [LARGE SCALE GENOMIC DNA]</scope>
</reference>
<dbReference type="Gene3D" id="3.40.50.450">
    <property type="match status" value="1"/>
</dbReference>
<dbReference type="GO" id="GO:0005829">
    <property type="term" value="C:cytosol"/>
    <property type="evidence" value="ECO:0007669"/>
    <property type="project" value="TreeGrafter"/>
</dbReference>
<keyword evidence="1" id="KW-0203">Cytokinin biosynthesis</keyword>
<dbReference type="Proteomes" id="UP000177707">
    <property type="component" value="Unassembled WGS sequence"/>
</dbReference>
<dbReference type="Pfam" id="PF03641">
    <property type="entry name" value="Lysine_decarbox"/>
    <property type="match status" value="1"/>
</dbReference>
<dbReference type="EMBL" id="MHWB01000013">
    <property type="protein sequence ID" value="OHB01419.1"/>
    <property type="molecule type" value="Genomic_DNA"/>
</dbReference>
<comment type="caution">
    <text evidence="2">The sequence shown here is derived from an EMBL/GenBank/DDBJ whole genome shotgun (WGS) entry which is preliminary data.</text>
</comment>
<organism evidence="2 3">
    <name type="scientific">Candidatus Zambryskibacteria bacterium RIFCSPLOWO2_01_FULL_39_39</name>
    <dbReference type="NCBI Taxonomy" id="1802758"/>
    <lineage>
        <taxon>Bacteria</taxon>
        <taxon>Candidatus Zambryskiibacteriota</taxon>
    </lineage>
</organism>
<dbReference type="InterPro" id="IPR052341">
    <property type="entry name" value="LOG_family_nucleotidases"/>
</dbReference>
<dbReference type="EC" id="3.2.2.n1" evidence="1"/>
<dbReference type="SUPFAM" id="SSF102405">
    <property type="entry name" value="MCP/YpsA-like"/>
    <property type="match status" value="1"/>
</dbReference>
<dbReference type="InterPro" id="IPR031100">
    <property type="entry name" value="LOG_fam"/>
</dbReference>
<dbReference type="PANTHER" id="PTHR43393:SF2">
    <property type="entry name" value="CYTOKININ RIBOSIDE 5'-MONOPHOSPHATE PHOSPHORIBOHYDROLASE"/>
    <property type="match status" value="1"/>
</dbReference>
<evidence type="ECO:0000256" key="1">
    <source>
        <dbReference type="RuleBase" id="RU363015"/>
    </source>
</evidence>
<dbReference type="AlphaFoldDB" id="A0A1G2TW88"/>
<dbReference type="GO" id="GO:0009691">
    <property type="term" value="P:cytokinin biosynthetic process"/>
    <property type="evidence" value="ECO:0007669"/>
    <property type="project" value="UniProtKB-UniRule"/>
</dbReference>
<name>A0A1G2TW88_9BACT</name>
<gene>
    <name evidence="2" type="ORF">A3A96_01865</name>
</gene>
<sequence length="254" mass="28930">MDNNIKPLTLLEISEAARRRVTFISKEFENGFEFIKNYPRSVTFFGSARIKEDDLYYKKAEGLASRIVKELHYSVTTGGGPGIMEAANRGAFEAGGNSLGLTIDLPHEQLTNQYLTDKEDFHYFFSRKVCLAFSAEAYIFFPGGFGTLDEFLEILTLVQTNKIPKAPIILIGTSFWNHLELFFREVLLQNMSIEENDLSLYTITDNEDEILEIIKRAPIRMGLKYDENLEKVKTSDSSQNDHGPLSGLFKKISW</sequence>
<dbReference type="GO" id="GO:0016787">
    <property type="term" value="F:hydrolase activity"/>
    <property type="evidence" value="ECO:0007669"/>
    <property type="project" value="UniProtKB-KW"/>
</dbReference>
<dbReference type="STRING" id="1802758.A3A96_01865"/>
<dbReference type="NCBIfam" id="TIGR00730">
    <property type="entry name" value="Rossman fold protein, TIGR00730 family"/>
    <property type="match status" value="1"/>
</dbReference>
<comment type="similarity">
    <text evidence="1">Belongs to the LOG family.</text>
</comment>
<evidence type="ECO:0000313" key="2">
    <source>
        <dbReference type="EMBL" id="OHB01419.1"/>
    </source>
</evidence>
<dbReference type="InterPro" id="IPR005269">
    <property type="entry name" value="LOG"/>
</dbReference>
<keyword evidence="1" id="KW-0378">Hydrolase</keyword>
<accession>A0A1G2TW88</accession>